<feature type="transmembrane region" description="Helical" evidence="7">
    <location>
        <begin position="363"/>
        <end position="385"/>
    </location>
</feature>
<evidence type="ECO:0000259" key="11">
    <source>
        <dbReference type="Pfam" id="PF21082"/>
    </source>
</evidence>
<feature type="transmembrane region" description="Helical" evidence="7">
    <location>
        <begin position="255"/>
        <end position="279"/>
    </location>
</feature>
<dbReference type="Pfam" id="PF12607">
    <property type="entry name" value="DUF3772"/>
    <property type="match status" value="1"/>
</dbReference>
<dbReference type="OrthoDB" id="9799209at2"/>
<feature type="transmembrane region" description="Helical" evidence="7">
    <location>
        <begin position="549"/>
        <end position="567"/>
    </location>
</feature>
<feature type="transmembrane region" description="Helical" evidence="7">
    <location>
        <begin position="419"/>
        <end position="442"/>
    </location>
</feature>
<dbReference type="Pfam" id="PF00924">
    <property type="entry name" value="MS_channel_2nd"/>
    <property type="match status" value="1"/>
</dbReference>
<evidence type="ECO:0000256" key="5">
    <source>
        <dbReference type="ARBA" id="ARBA00022989"/>
    </source>
</evidence>
<dbReference type="PANTHER" id="PTHR30347">
    <property type="entry name" value="POTASSIUM CHANNEL RELATED"/>
    <property type="match status" value="1"/>
</dbReference>
<dbReference type="InterPro" id="IPR049278">
    <property type="entry name" value="MS_channel_C"/>
</dbReference>
<dbReference type="AlphaFoldDB" id="A0A3M6QZ13"/>
<evidence type="ECO:0000256" key="3">
    <source>
        <dbReference type="ARBA" id="ARBA00022475"/>
    </source>
</evidence>
<feature type="domain" description="DUF3772" evidence="10">
    <location>
        <begin position="143"/>
        <end position="203"/>
    </location>
</feature>
<dbReference type="InterPro" id="IPR006685">
    <property type="entry name" value="MscS_channel_2nd"/>
</dbReference>
<feature type="domain" description="Mechanosensitive ion channel MscS" evidence="9">
    <location>
        <begin position="634"/>
        <end position="699"/>
    </location>
</feature>
<dbReference type="InterPro" id="IPR010920">
    <property type="entry name" value="LSM_dom_sf"/>
</dbReference>
<dbReference type="Pfam" id="PF21082">
    <property type="entry name" value="MS_channel_3rd"/>
    <property type="match status" value="1"/>
</dbReference>
<reference evidence="12 13" key="1">
    <citation type="submission" date="2018-10" db="EMBL/GenBank/DDBJ databases">
        <title>Draft genome of Cortibacter populi DSM10536.</title>
        <authorList>
            <person name="Bernier A.-M."/>
            <person name="Bernard K."/>
        </authorList>
    </citation>
    <scope>NUCLEOTIDE SEQUENCE [LARGE SCALE GENOMIC DNA]</scope>
    <source>
        <strain evidence="12 13">DSM 105136</strain>
    </source>
</reference>
<dbReference type="Proteomes" id="UP000278006">
    <property type="component" value="Unassembled WGS sequence"/>
</dbReference>
<keyword evidence="3" id="KW-1003">Cell membrane</keyword>
<feature type="transmembrane region" description="Helical" evidence="7">
    <location>
        <begin position="618"/>
        <end position="645"/>
    </location>
</feature>
<sequence>MPQPADTRMTCSILPLDSCRLLLRRMFAVLFLSSLLLATMQAFAQQGSAAGDVLDGARQSLQQIRQELPKIEDDEGLDALRRQGLQTYEELNAYTASLTPRRDDISARLAELGEAPAGEESAEIATQREQLNEALLDLDTESRLAGLLKLDLEQTLADLAAQRRALFQAQLWQRSPSILTGRFWSELTADPSLDAQRGQVLLDEMRAHFKDMPGWLWWLLPVWAVVIVLLQRRLRLRLMGLAARKVPSGRLRRCSYAWSQVALAVTVPFVLLGGIYLAFTWLHPLPESLRHLFLALIGAVSYGGYAAGLWHALLAPHSPSWRLPPIGDAAASALRNLPLVLAGLLVGNWLARQLCALVNARLGAVILVDAVFALLMIGLLVTAVVRVARAQRQQPEPAAAGTGTWVAGLLRRYQRALRLAFGLALLVASVSLLSGFVAFAQFLLQQLIWSLVILATAYLLSATIGDVAAVLTGRTAADDAAEADQNATGGLVGKKWVVLGAGLAQASVALLAVLLLFASYGSDPLNIGLQVQHLRSNFSWGEVQLRPMAIIQGLLLFLVGIGVVHVVKQWTSERLLPVTSLEPSVQASLSTLAGYVGYVVVIATALSATGLGFEKVTWIASALSVGIGFGLQAIVQNFVSGIILLAERPVKVGDWVSLGGIEGDIRRINVRATEIQMSDRSTVIMPNSEFVTKMVRNVTYADSLGRVQIKLPMPLDAPASRVRQVILDALDAHPLILATPAPGVYLDDVGPSGLMFNALAYVSSPRQAYGARSALLYDILERLAKAGIATSSPSTLILAQPKAAAVPPAPGQAESPAA</sequence>
<name>A0A3M6QZ13_9BURK</name>
<feature type="transmembrane region" description="Helical" evidence="7">
    <location>
        <begin position="333"/>
        <end position="351"/>
    </location>
</feature>
<organism evidence="12 13">
    <name type="scientific">Corticibacter populi</name>
    <dbReference type="NCBI Taxonomy" id="1550736"/>
    <lineage>
        <taxon>Bacteria</taxon>
        <taxon>Pseudomonadati</taxon>
        <taxon>Pseudomonadota</taxon>
        <taxon>Betaproteobacteria</taxon>
        <taxon>Burkholderiales</taxon>
        <taxon>Comamonadaceae</taxon>
        <taxon>Corticibacter</taxon>
    </lineage>
</organism>
<comment type="similarity">
    <text evidence="2">Belongs to the MscS (TC 1.A.23) family.</text>
</comment>
<dbReference type="GO" id="GO:0008381">
    <property type="term" value="F:mechanosensitive monoatomic ion channel activity"/>
    <property type="evidence" value="ECO:0007669"/>
    <property type="project" value="UniProtKB-ARBA"/>
</dbReference>
<dbReference type="SUPFAM" id="SSF50182">
    <property type="entry name" value="Sm-like ribonucleoproteins"/>
    <property type="match status" value="1"/>
</dbReference>
<evidence type="ECO:0000313" key="12">
    <source>
        <dbReference type="EMBL" id="RMX08264.1"/>
    </source>
</evidence>
<evidence type="ECO:0000256" key="8">
    <source>
        <dbReference type="SAM" id="SignalP"/>
    </source>
</evidence>
<comment type="caution">
    <text evidence="12">The sequence shown here is derived from an EMBL/GenBank/DDBJ whole genome shotgun (WGS) entry which is preliminary data.</text>
</comment>
<keyword evidence="8" id="KW-0732">Signal</keyword>
<protein>
    <submittedName>
        <fullName evidence="12">Mechanosensitive ion channel family protein</fullName>
    </submittedName>
</protein>
<evidence type="ECO:0000256" key="6">
    <source>
        <dbReference type="ARBA" id="ARBA00023136"/>
    </source>
</evidence>
<feature type="transmembrane region" description="Helical" evidence="7">
    <location>
        <begin position="496"/>
        <end position="520"/>
    </location>
</feature>
<dbReference type="EMBL" id="RDQO01000001">
    <property type="protein sequence ID" value="RMX08264.1"/>
    <property type="molecule type" value="Genomic_DNA"/>
</dbReference>
<feature type="signal peptide" evidence="8">
    <location>
        <begin position="1"/>
        <end position="44"/>
    </location>
</feature>
<feature type="domain" description="Mechanosensitive ion channel MscS C-terminal" evidence="11">
    <location>
        <begin position="714"/>
        <end position="789"/>
    </location>
</feature>
<feature type="transmembrane region" description="Helical" evidence="7">
    <location>
        <begin position="291"/>
        <end position="313"/>
    </location>
</feature>
<keyword evidence="4 7" id="KW-0812">Transmembrane</keyword>
<dbReference type="InterPro" id="IPR023408">
    <property type="entry name" value="MscS_beta-dom_sf"/>
</dbReference>
<dbReference type="InterPro" id="IPR011066">
    <property type="entry name" value="MscS_channel_C_sf"/>
</dbReference>
<feature type="transmembrane region" description="Helical" evidence="7">
    <location>
        <begin position="215"/>
        <end position="234"/>
    </location>
</feature>
<dbReference type="PANTHER" id="PTHR30347:SF9">
    <property type="entry name" value="MINICONDUCTANCE MECHANOSENSITIVE CHANNEL MSCM"/>
    <property type="match status" value="1"/>
</dbReference>
<dbReference type="Gene3D" id="2.30.30.60">
    <property type="match status" value="1"/>
</dbReference>
<keyword evidence="6 7" id="KW-0472">Membrane</keyword>
<dbReference type="GO" id="GO:0005886">
    <property type="term" value="C:plasma membrane"/>
    <property type="evidence" value="ECO:0007669"/>
    <property type="project" value="UniProtKB-SubCell"/>
</dbReference>
<gene>
    <name evidence="12" type="ORF">D8I35_03920</name>
</gene>
<dbReference type="InterPro" id="IPR022249">
    <property type="entry name" value="DUF3772"/>
</dbReference>
<dbReference type="Gene3D" id="3.30.70.100">
    <property type="match status" value="1"/>
</dbReference>
<evidence type="ECO:0000259" key="9">
    <source>
        <dbReference type="Pfam" id="PF00924"/>
    </source>
</evidence>
<dbReference type="InterPro" id="IPR011014">
    <property type="entry name" value="MscS_channel_TM-2"/>
</dbReference>
<keyword evidence="13" id="KW-1185">Reference proteome</keyword>
<evidence type="ECO:0000256" key="1">
    <source>
        <dbReference type="ARBA" id="ARBA00004651"/>
    </source>
</evidence>
<proteinExistence type="inferred from homology"/>
<evidence type="ECO:0000313" key="13">
    <source>
        <dbReference type="Proteomes" id="UP000278006"/>
    </source>
</evidence>
<evidence type="ECO:0000256" key="4">
    <source>
        <dbReference type="ARBA" id="ARBA00022692"/>
    </source>
</evidence>
<dbReference type="SUPFAM" id="SSF82689">
    <property type="entry name" value="Mechanosensitive channel protein MscS (YggB), C-terminal domain"/>
    <property type="match status" value="1"/>
</dbReference>
<feature type="transmembrane region" description="Helical" evidence="7">
    <location>
        <begin position="587"/>
        <end position="606"/>
    </location>
</feature>
<dbReference type="Gene3D" id="1.10.287.1260">
    <property type="match status" value="1"/>
</dbReference>
<dbReference type="SUPFAM" id="SSF82861">
    <property type="entry name" value="Mechanosensitive channel protein MscS (YggB), transmembrane region"/>
    <property type="match status" value="1"/>
</dbReference>
<evidence type="ECO:0000256" key="2">
    <source>
        <dbReference type="ARBA" id="ARBA00008017"/>
    </source>
</evidence>
<accession>A0A3M6QZ13</accession>
<keyword evidence="5 7" id="KW-1133">Transmembrane helix</keyword>
<evidence type="ECO:0000256" key="7">
    <source>
        <dbReference type="SAM" id="Phobius"/>
    </source>
</evidence>
<feature type="chain" id="PRO_5018083804" evidence="8">
    <location>
        <begin position="45"/>
        <end position="818"/>
    </location>
</feature>
<comment type="subcellular location">
    <subcellularLocation>
        <location evidence="1">Cell membrane</location>
        <topology evidence="1">Multi-pass membrane protein</topology>
    </subcellularLocation>
</comment>
<feature type="transmembrane region" description="Helical" evidence="7">
    <location>
        <begin position="448"/>
        <end position="471"/>
    </location>
</feature>
<dbReference type="InterPro" id="IPR052702">
    <property type="entry name" value="MscS-like_channel"/>
</dbReference>
<evidence type="ECO:0000259" key="10">
    <source>
        <dbReference type="Pfam" id="PF12607"/>
    </source>
</evidence>